<dbReference type="Gene3D" id="3.20.180.20">
    <property type="entry name" value="Dynein heavy chain, N-terminal domain 2"/>
    <property type="match status" value="1"/>
</dbReference>
<dbReference type="InterPro" id="IPR027417">
    <property type="entry name" value="P-loop_NTPase"/>
</dbReference>
<dbReference type="Gene3D" id="3.40.50.300">
    <property type="entry name" value="P-loop containing nucleotide triphosphate hydrolases"/>
    <property type="match status" value="1"/>
</dbReference>
<name>A0A8S1D4Q6_9INSE</name>
<dbReference type="Pfam" id="PF12774">
    <property type="entry name" value="AAA_6"/>
    <property type="match status" value="1"/>
</dbReference>
<feature type="coiled-coil region" evidence="1">
    <location>
        <begin position="368"/>
        <end position="395"/>
    </location>
</feature>
<dbReference type="Gene3D" id="1.20.58.1120">
    <property type="match status" value="1"/>
</dbReference>
<dbReference type="GO" id="GO:0051959">
    <property type="term" value="F:dynein light intermediate chain binding"/>
    <property type="evidence" value="ECO:0007669"/>
    <property type="project" value="InterPro"/>
</dbReference>
<evidence type="ECO:0000313" key="4">
    <source>
        <dbReference type="EMBL" id="CAB3376477.1"/>
    </source>
</evidence>
<dbReference type="GO" id="GO:0005524">
    <property type="term" value="F:ATP binding"/>
    <property type="evidence" value="ECO:0007669"/>
    <property type="project" value="InterPro"/>
</dbReference>
<protein>
    <recommendedName>
        <fullName evidence="6">Dynein heavy chain linker domain-containing protein</fullName>
    </recommendedName>
</protein>
<dbReference type="AlphaFoldDB" id="A0A8S1D4Q6"/>
<dbReference type="GO" id="GO:0045505">
    <property type="term" value="F:dynein intermediate chain binding"/>
    <property type="evidence" value="ECO:0007669"/>
    <property type="project" value="InterPro"/>
</dbReference>
<dbReference type="PANTHER" id="PTHR45703">
    <property type="entry name" value="DYNEIN HEAVY CHAIN"/>
    <property type="match status" value="1"/>
</dbReference>
<evidence type="ECO:0000259" key="2">
    <source>
        <dbReference type="Pfam" id="PF08393"/>
    </source>
</evidence>
<keyword evidence="1" id="KW-0175">Coiled coil</keyword>
<feature type="coiled-coil region" evidence="1">
    <location>
        <begin position="17"/>
        <end position="44"/>
    </location>
</feature>
<reference evidence="4 5" key="1">
    <citation type="submission" date="2020-04" db="EMBL/GenBank/DDBJ databases">
        <authorList>
            <person name="Alioto T."/>
            <person name="Alioto T."/>
            <person name="Gomez Garrido J."/>
        </authorList>
    </citation>
    <scope>NUCLEOTIDE SEQUENCE [LARGE SCALE GENOMIC DNA]</scope>
</reference>
<evidence type="ECO:0000256" key="1">
    <source>
        <dbReference type="SAM" id="Coils"/>
    </source>
</evidence>
<comment type="caution">
    <text evidence="4">The sequence shown here is derived from an EMBL/GenBank/DDBJ whole genome shotgun (WGS) entry which is preliminary data.</text>
</comment>
<dbReference type="InterPro" id="IPR042222">
    <property type="entry name" value="Dynein_2_N"/>
</dbReference>
<dbReference type="GO" id="GO:0030286">
    <property type="term" value="C:dynein complex"/>
    <property type="evidence" value="ECO:0007669"/>
    <property type="project" value="InterPro"/>
</dbReference>
<dbReference type="EMBL" id="CADEPI010000128">
    <property type="protein sequence ID" value="CAB3376477.1"/>
    <property type="molecule type" value="Genomic_DNA"/>
</dbReference>
<sequence>MNKPITMLAMPLSVRNGKLSKRQLAELSSNLREVQDEHKKVSLHCAVQYTFGSIATVPREWKNSGKSDQFLEFMKSRGRIAKGLRIFSEAARRALSAAQARVPHFLVTLDDVESDDVFEASRQWREAAERRADVLRKGWVQEARVSAQRDQRLARLIEQMVRVQVSQMARRSVCTLLEMLDTRPPLIVVQADMNGTEPSEAEFCTTFDSFISVIWRCCGGMLVEEDARYEVETHAQMSRILKRHLAAPRAHLVALHARFEPLTRDPVPVEDDFEALGERVAFLQTCMSRVLEEAPEEVGELVVLRKEGLLEELERVAKGAIQTVVARMERLHQRDAKSICRAFREIAARASAAPRSTAELMAAQEFLVEAQRTTIAELETRIARLAARMARLMRLRFLSPQHCTLNSEALRWLADIGPCFVKSEEFFEQQRVEFERLLQQRTDQLNRKLEEAMPRLALVNDMRLLSRVDAYLEDTRKLRRRLLEFEEEAAWINSEEALFRFPLSTYPELDELKNCLLPVWGLLCLCRSWRTTLYKWMDGAFDELDAESIQDTTNKMLLTTEETQQQFRFMIKQQIADNNPRRLKGTLDDPGNMPAPLQLCHQLLEDIKQFKSQLVLVRVLCNRCLCQRHWSEISALLQCEVCPDAGASLRKMLKLPFTPELLQKCEVISYGATKELALDEELRQMREEWEHIHFSLVNDPEQNCSLLSEIEDLQASLASAILRTQSMRGSAFAKPHAQELRAWHNKLTRAAATLTVWASVQEQWRHLSPIFQCCEDASRFMPDEAKLFKLVDSSVRGLAHRAEADMCVMHLAGGENALNELTQCAERLNAVNQAVVRYLGVKRRAFPRFFFLSNEELLSVLSAAPHLDRVAALCLFKIFEAAKGADFDSDERLICLTGQETLQVQPVPPAAVEQWFANVELAIAEAMKKNFDQIYQEIGATERINLALGNILQLVLVATAVAWTNDVECSLRWPKKMTNLEKKCVQHVECLSDAIKRETDLVCRKRISYLLTADLHRLEIVQKLRNSSVTKASDFEWLSQIRFYYGKAQNLEGRLMYSTYQYGWEFSSGPYLILTPSTLRCYRALVSAHQIGTFLNLQGPACCGKSSTFLSLAALFGRFKVSVACSVATNEVTLLRVS</sequence>
<dbReference type="OrthoDB" id="447173at2759"/>
<dbReference type="GO" id="GO:0007018">
    <property type="term" value="P:microtubule-based movement"/>
    <property type="evidence" value="ECO:0007669"/>
    <property type="project" value="InterPro"/>
</dbReference>
<evidence type="ECO:0008006" key="6">
    <source>
        <dbReference type="Google" id="ProtNLM"/>
    </source>
</evidence>
<organism evidence="4 5">
    <name type="scientific">Cloeon dipterum</name>
    <dbReference type="NCBI Taxonomy" id="197152"/>
    <lineage>
        <taxon>Eukaryota</taxon>
        <taxon>Metazoa</taxon>
        <taxon>Ecdysozoa</taxon>
        <taxon>Arthropoda</taxon>
        <taxon>Hexapoda</taxon>
        <taxon>Insecta</taxon>
        <taxon>Pterygota</taxon>
        <taxon>Palaeoptera</taxon>
        <taxon>Ephemeroptera</taxon>
        <taxon>Pisciforma</taxon>
        <taxon>Baetidae</taxon>
        <taxon>Cloeon</taxon>
    </lineage>
</organism>
<dbReference type="InterPro" id="IPR026983">
    <property type="entry name" value="DHC"/>
</dbReference>
<dbReference type="Gene3D" id="1.20.140.100">
    <property type="entry name" value="Dynein heavy chain, N-terminal domain 2"/>
    <property type="match status" value="1"/>
</dbReference>
<dbReference type="InterPro" id="IPR042228">
    <property type="entry name" value="Dynein_linker_3"/>
</dbReference>
<feature type="domain" description="Dynein heavy chain linker" evidence="2">
    <location>
        <begin position="511"/>
        <end position="932"/>
    </location>
</feature>
<dbReference type="Proteomes" id="UP000494165">
    <property type="component" value="Unassembled WGS sequence"/>
</dbReference>
<proteinExistence type="predicted"/>
<gene>
    <name evidence="4" type="ORF">CLODIP_2_CD04021</name>
</gene>
<dbReference type="Pfam" id="PF08393">
    <property type="entry name" value="DHC_N2"/>
    <property type="match status" value="1"/>
</dbReference>
<dbReference type="InterPro" id="IPR013602">
    <property type="entry name" value="Dynein_heavy_linker"/>
</dbReference>
<accession>A0A8S1D4Q6</accession>
<evidence type="ECO:0000259" key="3">
    <source>
        <dbReference type="Pfam" id="PF12774"/>
    </source>
</evidence>
<feature type="domain" description="Dynein heavy chain hydrolytic ATP-binding dynein motor region" evidence="3">
    <location>
        <begin position="1062"/>
        <end position="1130"/>
    </location>
</feature>
<evidence type="ECO:0000313" key="5">
    <source>
        <dbReference type="Proteomes" id="UP000494165"/>
    </source>
</evidence>
<dbReference type="InterPro" id="IPR035699">
    <property type="entry name" value="AAA_6"/>
</dbReference>
<dbReference type="PANTHER" id="PTHR45703:SF1">
    <property type="entry name" value="DYNEINS HEAVY CHAIN"/>
    <property type="match status" value="1"/>
</dbReference>
<keyword evidence="5" id="KW-1185">Reference proteome</keyword>